<feature type="compositionally biased region" description="Polar residues" evidence="14">
    <location>
        <begin position="397"/>
        <end position="424"/>
    </location>
</feature>
<feature type="coiled-coil region" evidence="13">
    <location>
        <begin position="1237"/>
        <end position="1297"/>
    </location>
</feature>
<evidence type="ECO:0000256" key="2">
    <source>
        <dbReference type="ARBA" id="ARBA00007444"/>
    </source>
</evidence>
<dbReference type="Proteomes" id="UP000515150">
    <property type="component" value="Chromosome 7"/>
</dbReference>
<feature type="region of interest" description="Disordered" evidence="14">
    <location>
        <begin position="1"/>
        <end position="26"/>
    </location>
</feature>
<dbReference type="Pfam" id="PF01429">
    <property type="entry name" value="MBD"/>
    <property type="match status" value="1"/>
</dbReference>
<dbReference type="Gene3D" id="3.30.890.10">
    <property type="entry name" value="Methyl-cpg-binding Protein 2, Chain A"/>
    <property type="match status" value="1"/>
</dbReference>
<feature type="region of interest" description="Disordered" evidence="14">
    <location>
        <begin position="55"/>
        <end position="75"/>
    </location>
</feature>
<feature type="region of interest" description="Disordered" evidence="14">
    <location>
        <begin position="739"/>
        <end position="881"/>
    </location>
</feature>
<dbReference type="InterPro" id="IPR001487">
    <property type="entry name" value="Bromodomain"/>
</dbReference>
<evidence type="ECO:0000256" key="9">
    <source>
        <dbReference type="ARBA" id="ARBA00023163"/>
    </source>
</evidence>
<feature type="compositionally biased region" description="Low complexity" evidence="14">
    <location>
        <begin position="236"/>
        <end position="255"/>
    </location>
</feature>
<dbReference type="Pfam" id="PF00628">
    <property type="entry name" value="PHD"/>
    <property type="match status" value="1"/>
</dbReference>
<evidence type="ECO:0000259" key="18">
    <source>
        <dbReference type="PROSITE" id="PS50982"/>
    </source>
</evidence>
<feature type="compositionally biased region" description="Polar residues" evidence="14">
    <location>
        <begin position="154"/>
        <end position="181"/>
    </location>
</feature>
<keyword evidence="19" id="KW-1185">Reference proteome</keyword>
<feature type="region of interest" description="Disordered" evidence="14">
    <location>
        <begin position="1860"/>
        <end position="1927"/>
    </location>
</feature>
<dbReference type="InterPro" id="IPR036427">
    <property type="entry name" value="Bromodomain-like_sf"/>
</dbReference>
<feature type="region of interest" description="Disordered" evidence="14">
    <location>
        <begin position="1189"/>
        <end position="1225"/>
    </location>
</feature>
<feature type="compositionally biased region" description="Basic and acidic residues" evidence="14">
    <location>
        <begin position="674"/>
        <end position="685"/>
    </location>
</feature>
<dbReference type="InterPro" id="IPR001965">
    <property type="entry name" value="Znf_PHD"/>
</dbReference>
<dbReference type="CDD" id="cd05503">
    <property type="entry name" value="Bromo_BAZ2A_B_like"/>
    <property type="match status" value="1"/>
</dbReference>
<comment type="similarity">
    <text evidence="2">Belongs to the WAL family.</text>
</comment>
<evidence type="ECO:0000313" key="21">
    <source>
        <dbReference type="RefSeq" id="XP_029010897.1"/>
    </source>
</evidence>
<dbReference type="InterPro" id="IPR016177">
    <property type="entry name" value="DNA-bd_dom_sf"/>
</dbReference>
<feature type="region of interest" description="Disordered" evidence="14">
    <location>
        <begin position="932"/>
        <end position="1015"/>
    </location>
</feature>
<feature type="region of interest" description="Disordered" evidence="14">
    <location>
        <begin position="1650"/>
        <end position="1676"/>
    </location>
</feature>
<feature type="domain" description="DDT" evidence="17">
    <location>
        <begin position="1439"/>
        <end position="1504"/>
    </location>
</feature>
<dbReference type="PROSITE" id="PS00633">
    <property type="entry name" value="BROMODOMAIN_1"/>
    <property type="match status" value="1"/>
</dbReference>
<dbReference type="PROSITE" id="PS50827">
    <property type="entry name" value="DDT"/>
    <property type="match status" value="1"/>
</dbReference>
<evidence type="ECO:0000259" key="15">
    <source>
        <dbReference type="PROSITE" id="PS50014"/>
    </source>
</evidence>
<dbReference type="SMART" id="SM00384">
    <property type="entry name" value="AT_hook"/>
    <property type="match status" value="4"/>
</dbReference>
<evidence type="ECO:0000256" key="11">
    <source>
        <dbReference type="PROSITE-ProRule" id="PRU00035"/>
    </source>
</evidence>
<dbReference type="CTD" id="11176"/>
<dbReference type="SUPFAM" id="SSF57903">
    <property type="entry name" value="FYVE/PHD zinc finger"/>
    <property type="match status" value="1"/>
</dbReference>
<accession>A0A6P7MZ13</accession>
<dbReference type="InterPro" id="IPR011011">
    <property type="entry name" value="Znf_FYVE_PHD"/>
</dbReference>
<evidence type="ECO:0000256" key="1">
    <source>
        <dbReference type="ARBA" id="ARBA00004123"/>
    </source>
</evidence>
<dbReference type="FunFam" id="3.30.40.10:FF:000199">
    <property type="entry name" value="Bromodomain adjacent to zinc finger domain 2B"/>
    <property type="match status" value="1"/>
</dbReference>
<feature type="compositionally biased region" description="Basic residues" evidence="14">
    <location>
        <begin position="1817"/>
        <end position="1828"/>
    </location>
</feature>
<feature type="region of interest" description="Disordered" evidence="14">
    <location>
        <begin position="1753"/>
        <end position="1846"/>
    </location>
</feature>
<evidence type="ECO:0000256" key="7">
    <source>
        <dbReference type="ARBA" id="ARBA00023054"/>
    </source>
</evidence>
<comment type="subcellular location">
    <subcellularLocation>
        <location evidence="1">Nucleus</location>
    </subcellularLocation>
</comment>
<keyword evidence="7 13" id="KW-0175">Coiled coil</keyword>
<dbReference type="Gene3D" id="1.20.920.10">
    <property type="entry name" value="Bromodomain-like"/>
    <property type="match status" value="1"/>
</dbReference>
<dbReference type="CDD" id="cd01397">
    <property type="entry name" value="HAT_MBD"/>
    <property type="match status" value="1"/>
</dbReference>
<feature type="compositionally biased region" description="Basic residues" evidence="14">
    <location>
        <begin position="2023"/>
        <end position="2035"/>
    </location>
</feature>
<dbReference type="KEGG" id="bspl:114858186"/>
<dbReference type="PANTHER" id="PTHR45915:SF5">
    <property type="entry name" value="BROMODOMAIN ADJACENT TO ZINC FINGER DOMAIN PROTEIN 2A"/>
    <property type="match status" value="1"/>
</dbReference>
<feature type="region of interest" description="Disordered" evidence="14">
    <location>
        <begin position="94"/>
        <end position="589"/>
    </location>
</feature>
<feature type="region of interest" description="Disordered" evidence="14">
    <location>
        <begin position="1316"/>
        <end position="1341"/>
    </location>
</feature>
<dbReference type="InterPro" id="IPR001739">
    <property type="entry name" value="Methyl_CpG_DNA-bd"/>
</dbReference>
<name>A0A6P7MZ13_BETSP</name>
<dbReference type="InterPro" id="IPR017956">
    <property type="entry name" value="AT_hook_DNA-bd_motif"/>
</dbReference>
<dbReference type="InterPro" id="IPR013083">
    <property type="entry name" value="Znf_RING/FYVE/PHD"/>
</dbReference>
<dbReference type="Gene3D" id="3.30.40.10">
    <property type="entry name" value="Zinc/RING finger domain, C3HC4 (zinc finger)"/>
    <property type="match status" value="1"/>
</dbReference>
<keyword evidence="10" id="KW-0539">Nucleus</keyword>
<feature type="compositionally biased region" description="Polar residues" evidence="14">
    <location>
        <begin position="744"/>
        <end position="759"/>
    </location>
</feature>
<feature type="domain" description="PHD-type" evidence="16">
    <location>
        <begin position="2326"/>
        <end position="2376"/>
    </location>
</feature>
<feature type="compositionally biased region" description="Low complexity" evidence="14">
    <location>
        <begin position="1967"/>
        <end position="1979"/>
    </location>
</feature>
<dbReference type="RefSeq" id="XP_029010896.1">
    <property type="nucleotide sequence ID" value="XM_029155063.3"/>
</dbReference>
<feature type="compositionally biased region" description="Basic and acidic residues" evidence="14">
    <location>
        <begin position="1650"/>
        <end position="1664"/>
    </location>
</feature>
<protein>
    <submittedName>
        <fullName evidence="20 21">Bromodomain adjacent to zinc finger domain protein 2A</fullName>
    </submittedName>
</protein>
<dbReference type="GO" id="GO:0033553">
    <property type="term" value="C:rDNA heterochromatin"/>
    <property type="evidence" value="ECO:0007669"/>
    <property type="project" value="TreeGrafter"/>
</dbReference>
<evidence type="ECO:0000256" key="13">
    <source>
        <dbReference type="SAM" id="Coils"/>
    </source>
</evidence>
<feature type="compositionally biased region" description="Polar residues" evidence="14">
    <location>
        <begin position="316"/>
        <end position="332"/>
    </location>
</feature>
<keyword evidence="5" id="KW-0862">Zinc</keyword>
<dbReference type="InterPro" id="IPR037374">
    <property type="entry name" value="BAZ2A/B_Bromo"/>
</dbReference>
<dbReference type="InterPro" id="IPR018359">
    <property type="entry name" value="Bromodomain_CS"/>
</dbReference>
<dbReference type="SMART" id="SM00391">
    <property type="entry name" value="MBD"/>
    <property type="match status" value="1"/>
</dbReference>
<dbReference type="SMART" id="SM00571">
    <property type="entry name" value="DDT"/>
    <property type="match status" value="1"/>
</dbReference>
<feature type="compositionally biased region" description="Polar residues" evidence="14">
    <location>
        <begin position="259"/>
        <end position="295"/>
    </location>
</feature>
<feature type="region of interest" description="Disordered" evidence="14">
    <location>
        <begin position="2389"/>
        <end position="2442"/>
    </location>
</feature>
<evidence type="ECO:0000256" key="5">
    <source>
        <dbReference type="ARBA" id="ARBA00022833"/>
    </source>
</evidence>
<feature type="compositionally biased region" description="Basic and acidic residues" evidence="14">
    <location>
        <begin position="1047"/>
        <end position="1066"/>
    </location>
</feature>
<evidence type="ECO:0000259" key="17">
    <source>
        <dbReference type="PROSITE" id="PS50827"/>
    </source>
</evidence>
<reference evidence="20 21" key="1">
    <citation type="submission" date="2025-04" db="UniProtKB">
        <authorList>
            <consortium name="RefSeq"/>
        </authorList>
    </citation>
    <scope>IDENTIFICATION</scope>
</reference>
<organism evidence="19 22">
    <name type="scientific">Betta splendens</name>
    <name type="common">Siamese fighting fish</name>
    <dbReference type="NCBI Taxonomy" id="158456"/>
    <lineage>
        <taxon>Eukaryota</taxon>
        <taxon>Metazoa</taxon>
        <taxon>Chordata</taxon>
        <taxon>Craniata</taxon>
        <taxon>Vertebrata</taxon>
        <taxon>Euteleostomi</taxon>
        <taxon>Actinopterygii</taxon>
        <taxon>Neopterygii</taxon>
        <taxon>Teleostei</taxon>
        <taxon>Neoteleostei</taxon>
        <taxon>Acanthomorphata</taxon>
        <taxon>Anabantaria</taxon>
        <taxon>Anabantiformes</taxon>
        <taxon>Anabantoidei</taxon>
        <taxon>Osphronemidae</taxon>
        <taxon>Betta</taxon>
    </lineage>
</organism>
<feature type="compositionally biased region" description="Basic and acidic residues" evidence="14">
    <location>
        <begin position="972"/>
        <end position="985"/>
    </location>
</feature>
<dbReference type="GO" id="GO:0003677">
    <property type="term" value="F:DNA binding"/>
    <property type="evidence" value="ECO:0007669"/>
    <property type="project" value="InterPro"/>
</dbReference>
<dbReference type="PRINTS" id="PR00503">
    <property type="entry name" value="BROMODOMAIN"/>
</dbReference>
<evidence type="ECO:0000256" key="8">
    <source>
        <dbReference type="ARBA" id="ARBA00023117"/>
    </source>
</evidence>
<feature type="compositionally biased region" description="Basic and acidic residues" evidence="14">
    <location>
        <begin position="1876"/>
        <end position="1889"/>
    </location>
</feature>
<proteinExistence type="inferred from homology"/>
<dbReference type="OrthoDB" id="21449at2759"/>
<dbReference type="InterPro" id="IPR028940">
    <property type="entry name" value="PHD_BAZ2A"/>
</dbReference>
<dbReference type="SMART" id="SM00249">
    <property type="entry name" value="PHD"/>
    <property type="match status" value="1"/>
</dbReference>
<feature type="compositionally biased region" description="Pro residues" evidence="14">
    <location>
        <begin position="1980"/>
        <end position="2004"/>
    </location>
</feature>
<feature type="compositionally biased region" description="Basic and acidic residues" evidence="14">
    <location>
        <begin position="808"/>
        <end position="820"/>
    </location>
</feature>
<feature type="domain" description="Bromo" evidence="15">
    <location>
        <begin position="2460"/>
        <end position="2530"/>
    </location>
</feature>
<feature type="domain" description="MBD" evidence="18">
    <location>
        <begin position="1086"/>
        <end position="1157"/>
    </location>
</feature>
<dbReference type="GeneID" id="114858186"/>
<dbReference type="RefSeq" id="XP_029010897.1">
    <property type="nucleotide sequence ID" value="XM_029155064.2"/>
</dbReference>
<dbReference type="GO" id="GO:0005634">
    <property type="term" value="C:nucleus"/>
    <property type="evidence" value="ECO:0007669"/>
    <property type="project" value="UniProtKB-SubCell"/>
</dbReference>
<evidence type="ECO:0000256" key="14">
    <source>
        <dbReference type="SAM" id="MobiDB-lite"/>
    </source>
</evidence>
<evidence type="ECO:0000313" key="20">
    <source>
        <dbReference type="RefSeq" id="XP_029010896.1"/>
    </source>
</evidence>
<dbReference type="GO" id="GO:0008270">
    <property type="term" value="F:zinc ion binding"/>
    <property type="evidence" value="ECO:0007669"/>
    <property type="project" value="UniProtKB-KW"/>
</dbReference>
<sequence>MESNNHFNYGTHSSPNSGMKLSSGDSLYTNGSSMSFPQQGKNINGEMNVNGATTVLGSGVADSQPPMAPYPHMSNHHQSSMGYDYLWGGHPQYGPAMSTSPGHGMHQKQPVPGMGQPQTQHHFQGHGQYQLNGGIESSHQAPVAGPPNMPLTGQYWNRGNPGPQQIGYNSHSMYGTYQSQAHPGITPSQHHQQQPLQPSPHPPSQQHLQPHRHPSHHHHQQQQHYGMMPNGMPYYQHQPQPSPEQQQPQPQGQTPMMSPASQNFTPPRGSPQNHSLAKGSTSSPHSVGMSTTQVMSPLKMQESGSPKSHNRERSPHSSNIGMSSAMQGQTNENVKEVDTTFNGSEKTPVAQRLAKTDYHPKPAAAHLGPALDCRPHFDQPPAQPPEISSPVRHKPGSTPTKSVSSRLAVSTSPATVSPSFTKTSGAPVVSGSPTSASVPPVLLSPNAESSPHPKAPSASTPDTPPRVSSPHPVGQGLRPATSAVTQKSPARAMHTSVESSYPSASLLPDGVYKPIMGSSSLSVSSTSGSSLLSISGSLTSTPPGSCLSKPASPKPPSGTLSADSRPCEPASSPQRETYTPSAANSGLSTAAAALSPSEAVNFPSLAAYERPTVRTQSALPLLTTEASKTASVSAPSAFVFVPPVMGTSCGGIQSLDSERHSHDTSPQQALKLSPKPEQHSQSEDRMELGFKRNGKPEEHLHHIASDVTHKLAALDQKSMNEATDLKRHHMQTSAICEAEEHQVEQNQLTRSSSASQYTSHCADKEGLDNSLLSTTCDTPSGMEASSVRKKTEQEPSTIDSSFSDDTLDSTRETSEADKTKNSRPIAGESMLEASLSNASQMDEPSVESSDMSSPQAFMQPGHQGAEAKWGLRGHDTPDSAGRISVKATVNETMTPPSFRMRSENFIAFSTPAESPAVHPLQPVNDQVVSAAEGNLKTPGKPRKPRAPKAIWTKTQAPDEAQRKPRVRTPKLVKTDEGGNKEEAAKGRKRKRSLKVDGKETSDVSGDAGRATEEEVDSVTATIEAVLANASAIDTSVEKTKKAKRVKKQDQEGDLKTKKQDAERTADDVDENDDDSSTAGESTRRRVATEDQVQFPLLHGWKREIRVKKIENRMKGETWYWTPCGRRLKQFPEIIKYLKKHTDSVVTREHFSFSPRMPVGDFYEERETPEGMKWVLLANEEIPSMIMAITGRRGRPPNPDKEKPRRVRSARGGPARRPGRPPKPTMVDLLSKVDAKLLKRLEAKEALTEEEKEKLAKIKKKMKKKARMKKREDAKIKKMREEKKKGKLEQDAKGLEVKTEQTDLMVPEVLQSVPDIPQSQSVSALEPKKPGRRRSIKVEAVSPIQQTDEERIAQGKRVLGARSKAKALAKAQAEAEAAAQAALAAKRAAERRLQAQRRLEERKRQQLITEELKKPAEDMCLTDHKPLPELSRIPGVVLSGTAFAHCLAVVEFLHGYGKVIGLNIPSDIPSLATLQEGLLGLGESQGEVQDLLIKLVESVLHDPGLPSYYQSVKILGEKLVEMELTRSTVSEVLRIFLESHGYETEVCNTLRTKTFHALPPDTKAAILGFLVEELNSSNIVISDIDNTLENMTTYRKNKWTIESKLRKLKAVLARRTGRSEEELCFEERRRSARVAEEENLSLEESGLVLERGSRRTRKEEPKLSDSESPTTASIPELERQIDKLTKRQAFFRKKLLQSSHSMRAVLLGQDRYRRRYLALPHLGGVLVEGPEELLTSDDVLVAEVPVTFLKKEPKVERTSVPTTPTPTLPSSPSSATQIQAQALSPDEDPLPGTASLMSRQRGRGRPRKIKPEVELHLRTARIRRRRRSSVRSASDDGPGSPNSSTQDLTQAAFQNWLSQSQEALSNSTCSAAGETPEGNRPEESVKEMAEKQGQWFNLLPKQPCDDNSLTEPQAPASPSSPPKLHPQISSALPTFAAPLLQPDPLLPDLTSADSVTPAASQDIPPSPSLSSVPTVGAPCGSPAPPEPPQLLPAPVPSVPPAPTTPARPARRRRRGSRGSSPARRGPRGAAAKRRGRPPNSVFQELEQQYFTQLVVKPIPASMVRGWWWIKDPEELYDTLQALHPRGIREKVLHKHLAKHIESLAEMSTKPIDDPLFNLKLEDKDVLIEALQQPWQVQEKAIETDISALQWVEDLEQRVVAADLHLKAPPQNAVNDTESNTETLMAEFQPYTIPDSDSTRDDLQYYEHDTDPRDDWIVRTKKEWSGLPRIATHPLDLAVLRLANLERNIERRYLKEPLWNPSEVMRLAPLTPTPGEEHPMDVISLESEITSRMRTWRQALDRCRSAPQLCLCLLQLEKAIAWEKSVTKVTCQVCRKGDNDECLLLCDSCDRGCHMYCLRPKITQVPDGDWFCPTCVAKEEDDTVRLTKTRTRVKKRRYEDDSSEDETTPRRSGGMATRNKDSVAVSSSSRYSGEGSGTKRRRMTTRNQPDLTFCEIILMEMEAHADAWPFLEPVNPRLVPGYRRIIKNPMDFLTMRERLLQGGYCSCEEFAADAQLVFNNCELFNEDTSEVGMAGHSMRRFFESRWEEFYSEFCKDK</sequence>
<feature type="compositionally biased region" description="Polar residues" evidence="14">
    <location>
        <begin position="116"/>
        <end position="140"/>
    </location>
</feature>
<evidence type="ECO:0000313" key="22">
    <source>
        <dbReference type="RefSeq" id="XP_029010899.1"/>
    </source>
</evidence>
<dbReference type="Pfam" id="PF02791">
    <property type="entry name" value="DDT"/>
    <property type="match status" value="1"/>
</dbReference>
<keyword evidence="8 11" id="KW-0103">Bromodomain</keyword>
<dbReference type="InterPro" id="IPR019787">
    <property type="entry name" value="Znf_PHD-finger"/>
</dbReference>
<dbReference type="PROSITE" id="PS50014">
    <property type="entry name" value="BROMODOMAIN_2"/>
    <property type="match status" value="1"/>
</dbReference>
<gene>
    <name evidence="20 21 22" type="primary">baz2a</name>
</gene>
<dbReference type="SMART" id="SM00297">
    <property type="entry name" value="BROMO"/>
    <property type="match status" value="1"/>
</dbReference>
<keyword evidence="9" id="KW-0804">Transcription</keyword>
<feature type="compositionally biased region" description="Polar residues" evidence="14">
    <location>
        <begin position="834"/>
        <end position="856"/>
    </location>
</feature>
<dbReference type="SUPFAM" id="SSF54171">
    <property type="entry name" value="DNA-binding domain"/>
    <property type="match status" value="1"/>
</dbReference>
<dbReference type="Pfam" id="PF00439">
    <property type="entry name" value="Bromodomain"/>
    <property type="match status" value="1"/>
</dbReference>
<dbReference type="SUPFAM" id="SSF47370">
    <property type="entry name" value="Bromodomain"/>
    <property type="match status" value="1"/>
</dbReference>
<feature type="compositionally biased region" description="Polar residues" evidence="14">
    <location>
        <begin position="571"/>
        <end position="580"/>
    </location>
</feature>
<evidence type="ECO:0000256" key="10">
    <source>
        <dbReference type="ARBA" id="ARBA00023242"/>
    </source>
</evidence>
<feature type="compositionally biased region" description="Low complexity" evidence="14">
    <location>
        <begin position="517"/>
        <end position="545"/>
    </location>
</feature>
<evidence type="ECO:0000256" key="6">
    <source>
        <dbReference type="ARBA" id="ARBA00023015"/>
    </source>
</evidence>
<feature type="region of interest" description="Disordered" evidence="14">
    <location>
        <begin position="1942"/>
        <end position="2038"/>
    </location>
</feature>
<keyword evidence="3" id="KW-0479">Metal-binding</keyword>
<feature type="compositionally biased region" description="Polar residues" evidence="14">
    <location>
        <begin position="1860"/>
        <end position="1869"/>
    </location>
</feature>
<dbReference type="InterPro" id="IPR018501">
    <property type="entry name" value="DDT_dom"/>
</dbReference>
<feature type="coiled-coil region" evidence="13">
    <location>
        <begin position="1367"/>
        <end position="1409"/>
    </location>
</feature>
<evidence type="ECO:0000256" key="12">
    <source>
        <dbReference type="PROSITE-ProRule" id="PRU00146"/>
    </source>
</evidence>
<dbReference type="RefSeq" id="XP_029010899.1">
    <property type="nucleotide sequence ID" value="XM_029155066.3"/>
</dbReference>
<keyword evidence="6" id="KW-0805">Transcription regulation</keyword>
<evidence type="ECO:0000256" key="4">
    <source>
        <dbReference type="ARBA" id="ARBA00022771"/>
    </source>
</evidence>
<feature type="region of interest" description="Disordered" evidence="14">
    <location>
        <begin position="651"/>
        <end position="685"/>
    </location>
</feature>
<dbReference type="PROSITE" id="PS50016">
    <property type="entry name" value="ZF_PHD_2"/>
    <property type="match status" value="1"/>
</dbReference>
<evidence type="ECO:0000256" key="3">
    <source>
        <dbReference type="ARBA" id="ARBA00022723"/>
    </source>
</evidence>
<dbReference type="PROSITE" id="PS50982">
    <property type="entry name" value="MBD"/>
    <property type="match status" value="1"/>
</dbReference>
<feature type="compositionally biased region" description="Basic residues" evidence="14">
    <location>
        <begin position="209"/>
        <end position="221"/>
    </location>
</feature>
<evidence type="ECO:0000313" key="19">
    <source>
        <dbReference type="Proteomes" id="UP000515150"/>
    </source>
</evidence>
<feature type="region of interest" description="Disordered" evidence="14">
    <location>
        <begin position="1036"/>
        <end position="1087"/>
    </location>
</feature>
<dbReference type="CDD" id="cd15629">
    <property type="entry name" value="PHD_BAZ2A"/>
    <property type="match status" value="1"/>
</dbReference>
<feature type="compositionally biased region" description="Low complexity" evidence="14">
    <location>
        <begin position="187"/>
        <end position="196"/>
    </location>
</feature>
<dbReference type="PANTHER" id="PTHR45915">
    <property type="entry name" value="TRANSCRIPTION INTERMEDIARY FACTOR"/>
    <property type="match status" value="1"/>
</dbReference>
<keyword evidence="4 12" id="KW-0863">Zinc-finger</keyword>
<evidence type="ECO:0000259" key="16">
    <source>
        <dbReference type="PROSITE" id="PS50016"/>
    </source>
</evidence>